<evidence type="ECO:0000256" key="1">
    <source>
        <dbReference type="SAM" id="MobiDB-lite"/>
    </source>
</evidence>
<dbReference type="EMBL" id="VEVO01000002">
    <property type="protein sequence ID" value="KAF0046231.1"/>
    <property type="molecule type" value="Genomic_DNA"/>
</dbReference>
<keyword evidence="4" id="KW-1185">Reference proteome</keyword>
<dbReference type="Proteomes" id="UP000246464">
    <property type="component" value="Chromosome 1"/>
</dbReference>
<feature type="compositionally biased region" description="Low complexity" evidence="1">
    <location>
        <begin position="39"/>
        <end position="55"/>
    </location>
</feature>
<reference evidence="2 4" key="1">
    <citation type="submission" date="2017-12" db="EMBL/GenBank/DDBJ databases">
        <title>Integrating genomic resources of turbot (Scophthalmus maximus) in depth evaluation of genetic and physical mapping variation across individuals.</title>
        <authorList>
            <person name="Martinez P."/>
        </authorList>
    </citation>
    <scope>NUCLEOTIDE SEQUENCE [LARGE SCALE GENOMIC DNA]</scope>
</reference>
<protein>
    <submittedName>
        <fullName evidence="2">Uncharacterized protein</fullName>
    </submittedName>
</protein>
<feature type="region of interest" description="Disordered" evidence="1">
    <location>
        <begin position="1"/>
        <end position="71"/>
    </location>
</feature>
<proteinExistence type="predicted"/>
<sequence length="71" mass="7568">MHRESPALRNTRGQEQLPPQQQNAGSPHGGRSTSCLCKSEQSASSLSQSEGIQSAAAAEYQAGRRRVSSLD</sequence>
<accession>A0A2U9AVD7</accession>
<organism evidence="2 4">
    <name type="scientific">Scophthalmus maximus</name>
    <name type="common">Turbot</name>
    <name type="synonym">Psetta maxima</name>
    <dbReference type="NCBI Taxonomy" id="52904"/>
    <lineage>
        <taxon>Eukaryota</taxon>
        <taxon>Metazoa</taxon>
        <taxon>Chordata</taxon>
        <taxon>Craniata</taxon>
        <taxon>Vertebrata</taxon>
        <taxon>Euteleostomi</taxon>
        <taxon>Actinopterygii</taxon>
        <taxon>Neopterygii</taxon>
        <taxon>Teleostei</taxon>
        <taxon>Neoteleostei</taxon>
        <taxon>Acanthomorphata</taxon>
        <taxon>Carangaria</taxon>
        <taxon>Pleuronectiformes</taxon>
        <taxon>Pleuronectoidei</taxon>
        <taxon>Scophthalmidae</taxon>
        <taxon>Scophthalmus</taxon>
    </lineage>
</organism>
<dbReference type="AlphaFoldDB" id="A0A2U9AVD7"/>
<evidence type="ECO:0000313" key="5">
    <source>
        <dbReference type="Proteomes" id="UP000438429"/>
    </source>
</evidence>
<evidence type="ECO:0000313" key="3">
    <source>
        <dbReference type="EMBL" id="KAF0046231.1"/>
    </source>
</evidence>
<gene>
    <name evidence="3" type="ORF">F2P81_002760</name>
    <name evidence="2" type="ORF">SMAX5B_003952</name>
</gene>
<dbReference type="Proteomes" id="UP000438429">
    <property type="component" value="Unassembled WGS sequence"/>
</dbReference>
<evidence type="ECO:0000313" key="4">
    <source>
        <dbReference type="Proteomes" id="UP000246464"/>
    </source>
</evidence>
<reference evidence="3 5" key="2">
    <citation type="submission" date="2019-06" db="EMBL/GenBank/DDBJ databases">
        <title>Draft genomes of female and male turbot (Scophthalmus maximus).</title>
        <authorList>
            <person name="Xu H."/>
            <person name="Xu X.-W."/>
            <person name="Shao C."/>
            <person name="Chen S."/>
        </authorList>
    </citation>
    <scope>NUCLEOTIDE SEQUENCE [LARGE SCALE GENOMIC DNA]</scope>
    <source>
        <strain evidence="3">Ysfricsl-2016a</strain>
        <tissue evidence="3">Blood</tissue>
    </source>
</reference>
<feature type="compositionally biased region" description="Polar residues" evidence="1">
    <location>
        <begin position="11"/>
        <end position="36"/>
    </location>
</feature>
<evidence type="ECO:0000313" key="2">
    <source>
        <dbReference type="EMBL" id="AWO95586.1"/>
    </source>
</evidence>
<name>A0A2U9AVD7_SCOMX</name>
<dbReference type="EMBL" id="CP026243">
    <property type="protein sequence ID" value="AWO95586.1"/>
    <property type="molecule type" value="Genomic_DNA"/>
</dbReference>